<evidence type="ECO:0000256" key="4">
    <source>
        <dbReference type="ARBA" id="ARBA00022618"/>
    </source>
</evidence>
<evidence type="ECO:0000256" key="7">
    <source>
        <dbReference type="ARBA" id="ARBA00023212"/>
    </source>
</evidence>
<keyword evidence="8" id="KW-0131">Cell cycle</keyword>
<dbReference type="GeneID" id="103592842"/>
<feature type="region of interest" description="Disordered" evidence="10">
    <location>
        <begin position="205"/>
        <end position="274"/>
    </location>
</feature>
<feature type="domain" description="EB1 C-terminal" evidence="12">
    <location>
        <begin position="270"/>
        <end position="340"/>
    </location>
</feature>
<evidence type="ECO:0000259" key="12">
    <source>
        <dbReference type="PROSITE" id="PS51230"/>
    </source>
</evidence>
<name>A0ABM0QZY3_GALVR</name>
<dbReference type="Pfam" id="PF03271">
    <property type="entry name" value="EB1"/>
    <property type="match status" value="1"/>
</dbReference>
<evidence type="ECO:0000256" key="1">
    <source>
        <dbReference type="ARBA" id="ARBA00004245"/>
    </source>
</evidence>
<evidence type="ECO:0000256" key="2">
    <source>
        <dbReference type="ARBA" id="ARBA00010729"/>
    </source>
</evidence>
<evidence type="ECO:0000313" key="13">
    <source>
        <dbReference type="Proteomes" id="UP000694923"/>
    </source>
</evidence>
<dbReference type="SUPFAM" id="SSF140612">
    <property type="entry name" value="EB1 dimerisation domain-like"/>
    <property type="match status" value="1"/>
</dbReference>
<comment type="subcellular location">
    <subcellularLocation>
        <location evidence="1">Cytoplasm</location>
        <location evidence="1">Cytoskeleton</location>
    </subcellularLocation>
</comment>
<keyword evidence="5 9" id="KW-0493">Microtubule</keyword>
<evidence type="ECO:0000259" key="11">
    <source>
        <dbReference type="PROSITE" id="PS50021"/>
    </source>
</evidence>
<evidence type="ECO:0000313" key="14">
    <source>
        <dbReference type="RefSeq" id="XP_008573924.1"/>
    </source>
</evidence>
<feature type="region of interest" description="Disordered" evidence="10">
    <location>
        <begin position="1"/>
        <end position="73"/>
    </location>
</feature>
<dbReference type="InterPro" id="IPR036872">
    <property type="entry name" value="CH_dom_sf"/>
</dbReference>
<dbReference type="Gene3D" id="1.20.5.1430">
    <property type="match status" value="1"/>
</dbReference>
<evidence type="ECO:0000256" key="3">
    <source>
        <dbReference type="ARBA" id="ARBA00022490"/>
    </source>
</evidence>
<feature type="region of interest" description="Disordered" evidence="10">
    <location>
        <begin position="334"/>
        <end position="361"/>
    </location>
</feature>
<accession>A0ABM0QZY3</accession>
<reference evidence="14" key="1">
    <citation type="submission" date="2025-08" db="UniProtKB">
        <authorList>
            <consortium name="RefSeq"/>
        </authorList>
    </citation>
    <scope>IDENTIFICATION</scope>
</reference>
<comment type="similarity">
    <text evidence="2">Belongs to the MAPRE family.</text>
</comment>
<proteinExistence type="inferred from homology"/>
<dbReference type="InterPro" id="IPR036133">
    <property type="entry name" value="EB1_C_sf"/>
</dbReference>
<keyword evidence="13" id="KW-1185">Reference proteome</keyword>
<sequence length="361" mass="40563">MGGASEAPPGGHAEWRRQTTSHVRRWGRSVAGRVGGENKAPSCQQRKEATAPEQCPIAQRNSSSRQPGREPGCSSWGMAVNVYSTSITQETMSRHDIIAWVNDIVSLNYTKVEQLCSGAAYCQFMDMLFPGCISLKKVKFQAKLEHEYIHNFKLLQASFKRMNVDKVIPVEKLVKGRFQDNLDFIQWFKKFYDANYDGKEYDPVEARQGQDAIPPPDPGEQIFNLPKKSHHANSPTAGAAKSSPASKPGSTPSRPSSAKRASSSSSASKSDKDLETQVIHLNEQVHSLKLALEGVEKERDFYFGKLREIELLCQEHGQENDDLVQRLMEVLYASEEHEGHTEEAEAEEQTHEQQPQQQEEY</sequence>
<organism evidence="13 14">
    <name type="scientific">Galeopterus variegatus</name>
    <name type="common">Malayan flying lemur</name>
    <name type="synonym">Cynocephalus variegatus</name>
    <dbReference type="NCBI Taxonomy" id="482537"/>
    <lineage>
        <taxon>Eukaryota</taxon>
        <taxon>Metazoa</taxon>
        <taxon>Chordata</taxon>
        <taxon>Craniata</taxon>
        <taxon>Vertebrata</taxon>
        <taxon>Euteleostomi</taxon>
        <taxon>Mammalia</taxon>
        <taxon>Eutheria</taxon>
        <taxon>Euarchontoglires</taxon>
        <taxon>Dermoptera</taxon>
        <taxon>Cynocephalidae</taxon>
        <taxon>Galeopterus</taxon>
    </lineage>
</organism>
<protein>
    <submittedName>
        <fullName evidence="14">Microtubule-associated protein RP/EB family member 2 isoform X1</fullName>
    </submittedName>
</protein>
<dbReference type="InterPro" id="IPR027328">
    <property type="entry name" value="MAPRE"/>
</dbReference>
<dbReference type="Pfam" id="PF00307">
    <property type="entry name" value="CH"/>
    <property type="match status" value="1"/>
</dbReference>
<dbReference type="PANTHER" id="PTHR10623">
    <property type="entry name" value="MICROTUBULE-ASSOCIATED PROTEIN RP/EB FAMILY MEMBER"/>
    <property type="match status" value="1"/>
</dbReference>
<keyword evidence="3" id="KW-0963">Cytoplasm</keyword>
<evidence type="ECO:0000256" key="8">
    <source>
        <dbReference type="ARBA" id="ARBA00023306"/>
    </source>
</evidence>
<evidence type="ECO:0000256" key="5">
    <source>
        <dbReference type="ARBA" id="ARBA00022701"/>
    </source>
</evidence>
<keyword evidence="7" id="KW-0206">Cytoskeleton</keyword>
<dbReference type="RefSeq" id="XP_008573924.1">
    <property type="nucleotide sequence ID" value="XM_008575702.1"/>
</dbReference>
<dbReference type="InterPro" id="IPR001715">
    <property type="entry name" value="CH_dom"/>
</dbReference>
<feature type="domain" description="Calponin-homology (CH)" evidence="11">
    <location>
        <begin position="91"/>
        <end position="193"/>
    </location>
</feature>
<keyword evidence="4" id="KW-0132">Cell division</keyword>
<feature type="compositionally biased region" description="Low complexity" evidence="10">
    <location>
        <begin position="352"/>
        <end position="361"/>
    </location>
</feature>
<dbReference type="Gene3D" id="1.10.418.10">
    <property type="entry name" value="Calponin-like domain"/>
    <property type="match status" value="1"/>
</dbReference>
<keyword evidence="6" id="KW-0498">Mitosis</keyword>
<feature type="compositionally biased region" description="Low complexity" evidence="10">
    <location>
        <begin position="234"/>
        <end position="268"/>
    </location>
</feature>
<dbReference type="InterPro" id="IPR004953">
    <property type="entry name" value="EB1_C"/>
</dbReference>
<dbReference type="SUPFAM" id="SSF47576">
    <property type="entry name" value="Calponin-homology domain, CH-domain"/>
    <property type="match status" value="1"/>
</dbReference>
<gene>
    <name evidence="14" type="primary">MAPRE2</name>
</gene>
<evidence type="ECO:0000256" key="10">
    <source>
        <dbReference type="SAM" id="MobiDB-lite"/>
    </source>
</evidence>
<feature type="compositionally biased region" description="Basic and acidic residues" evidence="10">
    <location>
        <begin position="334"/>
        <end position="351"/>
    </location>
</feature>
<dbReference type="PROSITE" id="PS51230">
    <property type="entry name" value="EB1_C"/>
    <property type="match status" value="1"/>
</dbReference>
<dbReference type="Proteomes" id="UP000694923">
    <property type="component" value="Unplaced"/>
</dbReference>
<dbReference type="PROSITE" id="PS50021">
    <property type="entry name" value="CH"/>
    <property type="match status" value="1"/>
</dbReference>
<evidence type="ECO:0000256" key="6">
    <source>
        <dbReference type="ARBA" id="ARBA00022776"/>
    </source>
</evidence>
<evidence type="ECO:0000256" key="9">
    <source>
        <dbReference type="PROSITE-ProRule" id="PRU00576"/>
    </source>
</evidence>